<dbReference type="SMART" id="SM00978">
    <property type="entry name" value="Tim44"/>
    <property type="match status" value="1"/>
</dbReference>
<dbReference type="AlphaFoldDB" id="A0A377L6S3"/>
<dbReference type="InterPro" id="IPR007379">
    <property type="entry name" value="Tim44-like_dom"/>
</dbReference>
<feature type="signal peptide" evidence="2">
    <location>
        <begin position="1"/>
        <end position="28"/>
    </location>
</feature>
<accession>A0A377L6S3</accession>
<reference evidence="4 5" key="1">
    <citation type="submission" date="2017-09" db="EMBL/GenBank/DDBJ databases">
        <title>FDA dAtabase for Regulatory Grade micrObial Sequences (FDA-ARGOS): Supporting development and validation of Infectious Disease Dx tests.</title>
        <authorList>
            <person name="Minogue T."/>
            <person name="Wolcott M."/>
            <person name="Wasieloski L."/>
            <person name="Aguilar W."/>
            <person name="Moore D."/>
            <person name="Tallon L.J."/>
            <person name="Sadzewicz L."/>
            <person name="Ott S."/>
            <person name="Zhao X."/>
            <person name="Nagaraj S."/>
            <person name="Vavikolanu K."/>
            <person name="Aluvathingal J."/>
            <person name="Nadendla S."/>
            <person name="Sichtig H."/>
        </authorList>
    </citation>
    <scope>NUCLEOTIDE SEQUENCE [LARGE SCALE GENOMIC DNA]</scope>
    <source>
        <strain evidence="4 5">FDAARGOS_396</strain>
    </source>
</reference>
<dbReference type="RefSeq" id="WP_016177836.1">
    <property type="nucleotide sequence ID" value="NZ_CAKMBM010000022.1"/>
</dbReference>
<sequence length="251" mass="28745">MKKIIGLVVSLGCFFALFAMPTACFAVAGGHGGGSFGSSGGGFSSGGVSTGNRSSSRGYMNTGGRYYSDYETSNYPVGRGMWIAPLAIIGSYGFRRYKRNKVERKRKDVLFAAMPGTKQQKKELCATVENIFLTIQNAWDHETLEKVRNCYTQRLFEEHQRVLQENEADGVKNHTKKVSIQGLENYRKIHEESFSIRIDFSCLDYTIDRRDRRVISGSRRRQQQFSQIWYFDYDQEGKHWRADFIQPIYTD</sequence>
<dbReference type="InterPro" id="IPR032710">
    <property type="entry name" value="NTF2-like_dom_sf"/>
</dbReference>
<proteinExistence type="predicted"/>
<keyword evidence="1" id="KW-0812">Transmembrane</keyword>
<evidence type="ECO:0000259" key="3">
    <source>
        <dbReference type="SMART" id="SM00978"/>
    </source>
</evidence>
<organism evidence="4 5">
    <name type="scientific">Enterococcus durans</name>
    <dbReference type="NCBI Taxonomy" id="53345"/>
    <lineage>
        <taxon>Bacteria</taxon>
        <taxon>Bacillati</taxon>
        <taxon>Bacillota</taxon>
        <taxon>Bacilli</taxon>
        <taxon>Lactobacillales</taxon>
        <taxon>Enterococcaceae</taxon>
        <taxon>Enterococcus</taxon>
    </lineage>
</organism>
<dbReference type="OrthoDB" id="2185724at2"/>
<dbReference type="SUPFAM" id="SSF54427">
    <property type="entry name" value="NTF2-like"/>
    <property type="match status" value="1"/>
</dbReference>
<dbReference type="Pfam" id="PF04280">
    <property type="entry name" value="Tim44"/>
    <property type="match status" value="1"/>
</dbReference>
<protein>
    <recommendedName>
        <fullName evidence="3">Tim44-like domain-containing protein</fullName>
    </recommendedName>
</protein>
<evidence type="ECO:0000256" key="1">
    <source>
        <dbReference type="SAM" id="Phobius"/>
    </source>
</evidence>
<keyword evidence="1" id="KW-1133">Transmembrane helix</keyword>
<comment type="caution">
    <text evidence="4">The sequence shown here is derived from an EMBL/GenBank/DDBJ whole genome shotgun (WGS) entry which is preliminary data.</text>
</comment>
<dbReference type="EMBL" id="PDEB01000004">
    <property type="protein sequence ID" value="PEH45845.1"/>
    <property type="molecule type" value="Genomic_DNA"/>
</dbReference>
<dbReference type="Proteomes" id="UP000220669">
    <property type="component" value="Unassembled WGS sequence"/>
</dbReference>
<keyword evidence="1" id="KW-0472">Membrane</keyword>
<gene>
    <name evidence="4" type="ORF">CRM96_12895</name>
</gene>
<dbReference type="Gene3D" id="3.10.450.240">
    <property type="match status" value="1"/>
</dbReference>
<feature type="domain" description="Tim44-like" evidence="3">
    <location>
        <begin position="106"/>
        <end position="247"/>
    </location>
</feature>
<name>A0A377L6S3_9ENTE</name>
<keyword evidence="2" id="KW-0732">Signal</keyword>
<evidence type="ECO:0000256" key="2">
    <source>
        <dbReference type="SAM" id="SignalP"/>
    </source>
</evidence>
<evidence type="ECO:0000313" key="5">
    <source>
        <dbReference type="Proteomes" id="UP000220669"/>
    </source>
</evidence>
<feature type="transmembrane region" description="Helical" evidence="1">
    <location>
        <begin position="80"/>
        <end position="97"/>
    </location>
</feature>
<feature type="chain" id="PRO_5043164740" description="Tim44-like domain-containing protein" evidence="2">
    <location>
        <begin position="29"/>
        <end position="251"/>
    </location>
</feature>
<dbReference type="KEGG" id="edu:LIU_13370"/>
<evidence type="ECO:0000313" key="4">
    <source>
        <dbReference type="EMBL" id="PEH45845.1"/>
    </source>
</evidence>